<dbReference type="EMBL" id="RCZH01000010">
    <property type="protein sequence ID" value="TPG38477.1"/>
    <property type="molecule type" value="Genomic_DNA"/>
</dbReference>
<dbReference type="OrthoDB" id="662862at2"/>
<dbReference type="Proteomes" id="UP000319700">
    <property type="component" value="Unassembled WGS sequence"/>
</dbReference>
<accession>A0A502ELY2</accession>
<gene>
    <name evidence="1" type="ORF">EAH81_16290</name>
</gene>
<evidence type="ECO:0000313" key="1">
    <source>
        <dbReference type="EMBL" id="TPG38477.1"/>
    </source>
</evidence>
<keyword evidence="2" id="KW-1185">Reference proteome</keyword>
<comment type="caution">
    <text evidence="1">The sequence shown here is derived from an EMBL/GenBank/DDBJ whole genome shotgun (WGS) entry which is preliminary data.</text>
</comment>
<name>A0A502ELY2_9FLAO</name>
<dbReference type="AlphaFoldDB" id="A0A502ELY2"/>
<proteinExistence type="predicted"/>
<organism evidence="1 2">
    <name type="scientific">Flavobacterium pectinovorum</name>
    <dbReference type="NCBI Taxonomy" id="29533"/>
    <lineage>
        <taxon>Bacteria</taxon>
        <taxon>Pseudomonadati</taxon>
        <taxon>Bacteroidota</taxon>
        <taxon>Flavobacteriia</taxon>
        <taxon>Flavobacteriales</taxon>
        <taxon>Flavobacteriaceae</taxon>
        <taxon>Flavobacterium</taxon>
    </lineage>
</organism>
<sequence length="219" mass="24834">MATSELKKIRHPHLGNSDITTIPLLDMVQFPDVNIEGWGVLKSEKISDGWLSIPVSHSPALIRFNTGYNLLDDIVYRNAPIKTIEGNFFVDDRITNIYDSIIESQTLSKYTDNWDDDGAIGFKEIIYNRAITILAKYSADLLNSYDTPILSPEINLARDGSIDLEWRVNKNILLINVLNIDELKADYYAHNILTNTIVKGSLNSFEINDVLSLWMKCLV</sequence>
<dbReference type="RefSeq" id="WP_140508914.1">
    <property type="nucleotide sequence ID" value="NZ_RCZH01000010.1"/>
</dbReference>
<evidence type="ECO:0000313" key="2">
    <source>
        <dbReference type="Proteomes" id="UP000319700"/>
    </source>
</evidence>
<reference evidence="1 2" key="1">
    <citation type="journal article" date="2019" name="Environ. Microbiol.">
        <title>Species interactions and distinct microbial communities in high Arctic permafrost affected cryosols are associated with the CH4 and CO2 gas fluxes.</title>
        <authorList>
            <person name="Altshuler I."/>
            <person name="Hamel J."/>
            <person name="Turney S."/>
            <person name="Magnuson E."/>
            <person name="Levesque R."/>
            <person name="Greer C."/>
            <person name="Whyte L.G."/>
        </authorList>
    </citation>
    <scope>NUCLEOTIDE SEQUENCE [LARGE SCALE GENOMIC DNA]</scope>
    <source>
        <strain evidence="1 2">42</strain>
    </source>
</reference>
<protein>
    <submittedName>
        <fullName evidence="1">Uncharacterized protein</fullName>
    </submittedName>
</protein>